<dbReference type="AlphaFoldDB" id="F7XUP7"/>
<proteinExistence type="inferred from homology"/>
<dbReference type="OrthoDB" id="9802090at2"/>
<sequence length="223" mass="25569">MCAKGILYTNSDKPRYLPSFVKRNRLKGTARKELINSDLGAFSLNPQDIEEYISPNNELKLEIGFGDGSHLIKRALLEPTTLFIGCEIYLNGIANVLKAIGRYNIKNVMLFNGDARNLLEQVPCNIFTTIYVLFPDPWPKKKHHKRRLVSLEFLNLLRGKLKTNSSTILIATDHQDYALYIQRLVENSGIKSVIRKPDDWIETKYQMKSAALGLDFKCFLIYK</sequence>
<dbReference type="Gene3D" id="3.40.50.150">
    <property type="entry name" value="Vaccinia Virus protein VP39"/>
    <property type="match status" value="1"/>
</dbReference>
<accession>F7XUP7</accession>
<comment type="caution">
    <text evidence="7">Lacks conserved residue(s) required for the propagation of feature annotation.</text>
</comment>
<feature type="binding site" evidence="7">
    <location>
        <position position="114"/>
    </location>
    <ligand>
        <name>S-adenosyl-L-methionine</name>
        <dbReference type="ChEBI" id="CHEBI:59789"/>
    </ligand>
</feature>
<dbReference type="EMBL" id="CP002130">
    <property type="protein sequence ID" value="AEI88396.1"/>
    <property type="molecule type" value="Genomic_DNA"/>
</dbReference>
<keyword evidence="9" id="KW-1185">Reference proteome</keyword>
<evidence type="ECO:0000256" key="2">
    <source>
        <dbReference type="ARBA" id="ARBA00003015"/>
    </source>
</evidence>
<evidence type="ECO:0000313" key="8">
    <source>
        <dbReference type="EMBL" id="AEI88396.1"/>
    </source>
</evidence>
<dbReference type="InterPro" id="IPR055361">
    <property type="entry name" value="tRNA_methyltr_TrmB_bact"/>
</dbReference>
<dbReference type="HOGENOM" id="CLU_050910_0_3_5"/>
<dbReference type="InterPro" id="IPR003358">
    <property type="entry name" value="tRNA_(Gua-N-7)_MeTrfase_Trmb"/>
</dbReference>
<comment type="catalytic activity">
    <reaction evidence="1 7">
        <text>guanosine(46) in tRNA + S-adenosyl-L-methionine = N(7)-methylguanosine(46) in tRNA + S-adenosyl-L-homocysteine</text>
        <dbReference type="Rhea" id="RHEA:42708"/>
        <dbReference type="Rhea" id="RHEA-COMP:10188"/>
        <dbReference type="Rhea" id="RHEA-COMP:10189"/>
        <dbReference type="ChEBI" id="CHEBI:57856"/>
        <dbReference type="ChEBI" id="CHEBI:59789"/>
        <dbReference type="ChEBI" id="CHEBI:74269"/>
        <dbReference type="ChEBI" id="CHEBI:74480"/>
        <dbReference type="EC" id="2.1.1.33"/>
    </reaction>
</comment>
<feature type="binding site" evidence="7">
    <location>
        <position position="140"/>
    </location>
    <ligand>
        <name>substrate</name>
    </ligand>
</feature>
<dbReference type="GO" id="GO:0043527">
    <property type="term" value="C:tRNA methyltransferase complex"/>
    <property type="evidence" value="ECO:0007669"/>
    <property type="project" value="TreeGrafter"/>
</dbReference>
<dbReference type="EC" id="2.1.1.33" evidence="7"/>
<feature type="binding site" evidence="7">
    <location>
        <position position="62"/>
    </location>
    <ligand>
        <name>S-adenosyl-L-methionine</name>
        <dbReference type="ChEBI" id="CHEBI:59789"/>
    </ligand>
</feature>
<dbReference type="KEGG" id="mmn:midi_00071"/>
<keyword evidence="4 7" id="KW-0808">Transferase</keyword>
<evidence type="ECO:0000256" key="4">
    <source>
        <dbReference type="ARBA" id="ARBA00022679"/>
    </source>
</evidence>
<evidence type="ECO:0000313" key="9">
    <source>
        <dbReference type="Proteomes" id="UP000006639"/>
    </source>
</evidence>
<dbReference type="SUPFAM" id="SSF53335">
    <property type="entry name" value="S-adenosyl-L-methionine-dependent methyltransferases"/>
    <property type="match status" value="1"/>
</dbReference>
<keyword evidence="5 7" id="KW-0949">S-adenosyl-L-methionine</keyword>
<evidence type="ECO:0000256" key="7">
    <source>
        <dbReference type="HAMAP-Rule" id="MF_01057"/>
    </source>
</evidence>
<dbReference type="PANTHER" id="PTHR23417:SF14">
    <property type="entry name" value="PENTACOTRIPEPTIDE-REPEAT REGION OF PRORP DOMAIN-CONTAINING PROTEIN"/>
    <property type="match status" value="1"/>
</dbReference>
<keyword evidence="6 7" id="KW-0819">tRNA processing</keyword>
<dbReference type="NCBIfam" id="TIGR00091">
    <property type="entry name" value="tRNA (guanosine(46)-N7)-methyltransferase TrmB"/>
    <property type="match status" value="1"/>
</dbReference>
<reference evidence="8 9" key="1">
    <citation type="journal article" date="2011" name="Mol. Biol. Evol.">
        <title>Phylogenomic evidence for the presence of a flagellum and cbb3 oxidase in the free-living mitochondrial ancestor.</title>
        <authorList>
            <person name="Sassera D."/>
            <person name="Lo N."/>
            <person name="Epis S."/>
            <person name="D'Auria G."/>
            <person name="Montagna M."/>
            <person name="Comandatore F."/>
            <person name="Horner D."/>
            <person name="Pereto J."/>
            <person name="Luciano A.M."/>
            <person name="Franciosi F."/>
            <person name="Ferri E."/>
            <person name="Crotti E."/>
            <person name="Bazzocchi C."/>
            <person name="Daffonchio D."/>
            <person name="Sacchi L."/>
            <person name="Moya A."/>
            <person name="Latorre A."/>
            <person name="Bandi C."/>
        </authorList>
    </citation>
    <scope>NUCLEOTIDE SEQUENCE [LARGE SCALE GENOMIC DNA]</scope>
    <source>
        <strain evidence="8 9">IricVA</strain>
    </source>
</reference>
<dbReference type="STRING" id="696127.midi_00071"/>
<feature type="binding site" evidence="7">
    <location>
        <position position="136"/>
    </location>
    <ligand>
        <name>S-adenosyl-L-methionine</name>
        <dbReference type="ChEBI" id="CHEBI:59789"/>
    </ligand>
</feature>
<dbReference type="UniPathway" id="UPA00989"/>
<dbReference type="Pfam" id="PF02390">
    <property type="entry name" value="Methyltransf_4"/>
    <property type="match status" value="1"/>
</dbReference>
<dbReference type="InterPro" id="IPR029063">
    <property type="entry name" value="SAM-dependent_MTases_sf"/>
</dbReference>
<dbReference type="GO" id="GO:0008176">
    <property type="term" value="F:tRNA (guanine(46)-N7)-methyltransferase activity"/>
    <property type="evidence" value="ECO:0007669"/>
    <property type="project" value="UniProtKB-UniRule"/>
</dbReference>
<dbReference type="PROSITE" id="PS51625">
    <property type="entry name" value="SAM_MT_TRMB"/>
    <property type="match status" value="1"/>
</dbReference>
<evidence type="ECO:0000256" key="3">
    <source>
        <dbReference type="ARBA" id="ARBA00022603"/>
    </source>
</evidence>
<evidence type="ECO:0000256" key="6">
    <source>
        <dbReference type="ARBA" id="ARBA00022694"/>
    </source>
</evidence>
<gene>
    <name evidence="7" type="primary">trmB</name>
    <name evidence="8" type="ordered locus">midi_00071</name>
</gene>
<comment type="pathway">
    <text evidence="7">tRNA modification; N(7)-methylguanine-tRNA biosynthesis.</text>
</comment>
<dbReference type="RefSeq" id="WP_013950614.1">
    <property type="nucleotide sequence ID" value="NC_015722.1"/>
</dbReference>
<comment type="function">
    <text evidence="2 7">Catalyzes the formation of N(7)-methylguanine at position 46 (m7G46) in tRNA.</text>
</comment>
<dbReference type="PANTHER" id="PTHR23417">
    <property type="entry name" value="3-DEOXY-D-MANNO-OCTULOSONIC-ACID TRANSFERASE/TRNA GUANINE-N 7 - -METHYLTRANSFERASE"/>
    <property type="match status" value="1"/>
</dbReference>
<evidence type="ECO:0000256" key="5">
    <source>
        <dbReference type="ARBA" id="ARBA00022691"/>
    </source>
</evidence>
<feature type="binding site" evidence="7">
    <location>
        <position position="173"/>
    </location>
    <ligand>
        <name>substrate</name>
    </ligand>
</feature>
<name>F7XUP7_MIDMI</name>
<feature type="binding site" evidence="7">
    <location>
        <position position="87"/>
    </location>
    <ligand>
        <name>S-adenosyl-L-methionine</name>
        <dbReference type="ChEBI" id="CHEBI:59789"/>
    </ligand>
</feature>
<protein>
    <recommendedName>
        <fullName evidence="7">tRNA (guanine-N(7)-)-methyltransferase</fullName>
        <ecNumber evidence="7">2.1.1.33</ecNumber>
    </recommendedName>
    <alternativeName>
        <fullName evidence="7">tRNA (guanine(46)-N(7))-methyltransferase</fullName>
    </alternativeName>
    <alternativeName>
        <fullName evidence="7">tRNA(m7G46)-methyltransferase</fullName>
    </alternativeName>
</protein>
<dbReference type="HAMAP" id="MF_01057">
    <property type="entry name" value="tRNA_methyltr_TrmB"/>
    <property type="match status" value="1"/>
</dbReference>
<evidence type="ECO:0000256" key="1">
    <source>
        <dbReference type="ARBA" id="ARBA00000142"/>
    </source>
</evidence>
<comment type="similarity">
    <text evidence="7">Belongs to the class I-like SAM-binding methyltransferase superfamily. TrmB family.</text>
</comment>
<dbReference type="Proteomes" id="UP000006639">
    <property type="component" value="Chromosome"/>
</dbReference>
<keyword evidence="3 7" id="KW-0489">Methyltransferase</keyword>
<organism evidence="8 9">
    <name type="scientific">Midichloria mitochondrii (strain IricVA)</name>
    <dbReference type="NCBI Taxonomy" id="696127"/>
    <lineage>
        <taxon>Bacteria</taxon>
        <taxon>Pseudomonadati</taxon>
        <taxon>Pseudomonadota</taxon>
        <taxon>Alphaproteobacteria</taxon>
        <taxon>Rickettsiales</taxon>
        <taxon>Candidatus Midichloriaceae</taxon>
        <taxon>Candidatus Midichloria</taxon>
    </lineage>
</organism>